<protein>
    <recommendedName>
        <fullName evidence="8">Rhodopsin domain-containing protein</fullName>
    </recommendedName>
</protein>
<evidence type="ECO:0000256" key="5">
    <source>
        <dbReference type="ARBA" id="ARBA00038359"/>
    </source>
</evidence>
<keyword evidence="4 7" id="KW-0472">Membrane</keyword>
<dbReference type="VEuPathDB" id="FungiDB:SMAC_06305"/>
<feature type="region of interest" description="Disordered" evidence="6">
    <location>
        <begin position="177"/>
        <end position="231"/>
    </location>
</feature>
<evidence type="ECO:0000256" key="1">
    <source>
        <dbReference type="ARBA" id="ARBA00004141"/>
    </source>
</evidence>
<reference evidence="9 10" key="1">
    <citation type="submission" date="2017-07" db="EMBL/GenBank/DDBJ databases">
        <title>Genome sequence of the Sordaria macrospora wild type strain R19027.</title>
        <authorList>
            <person name="Nowrousian M."/>
            <person name="Teichert I."/>
            <person name="Kueck U."/>
        </authorList>
    </citation>
    <scope>NUCLEOTIDE SEQUENCE [LARGE SCALE GENOMIC DNA]</scope>
    <source>
        <strain evidence="9 10">R19027</strain>
        <tissue evidence="9">Mycelium</tissue>
    </source>
</reference>
<dbReference type="AlphaFoldDB" id="A0A8S8ZED4"/>
<keyword evidence="2 7" id="KW-0812">Transmembrane</keyword>
<dbReference type="EMBL" id="NMPR01000266">
    <property type="protein sequence ID" value="KAA8624067.1"/>
    <property type="molecule type" value="Genomic_DNA"/>
</dbReference>
<accession>A0A8S8ZED4</accession>
<keyword evidence="3 7" id="KW-1133">Transmembrane helix</keyword>
<name>A0A8S8ZED4_SORMA</name>
<dbReference type="Proteomes" id="UP000433876">
    <property type="component" value="Unassembled WGS sequence"/>
</dbReference>
<dbReference type="PANTHER" id="PTHR33048:SF143">
    <property type="entry name" value="EXTRACELLULAR MEMBRANE PROTEIN CFEM DOMAIN-CONTAINING PROTEIN-RELATED"/>
    <property type="match status" value="1"/>
</dbReference>
<feature type="transmembrane region" description="Helical" evidence="7">
    <location>
        <begin position="136"/>
        <end position="159"/>
    </location>
</feature>
<evidence type="ECO:0000259" key="8">
    <source>
        <dbReference type="Pfam" id="PF20684"/>
    </source>
</evidence>
<dbReference type="Pfam" id="PF20684">
    <property type="entry name" value="Fung_rhodopsin"/>
    <property type="match status" value="1"/>
</dbReference>
<organism evidence="9 10">
    <name type="scientific">Sordaria macrospora</name>
    <dbReference type="NCBI Taxonomy" id="5147"/>
    <lineage>
        <taxon>Eukaryota</taxon>
        <taxon>Fungi</taxon>
        <taxon>Dikarya</taxon>
        <taxon>Ascomycota</taxon>
        <taxon>Pezizomycotina</taxon>
        <taxon>Sordariomycetes</taxon>
        <taxon>Sordariomycetidae</taxon>
        <taxon>Sordariales</taxon>
        <taxon>Sordariaceae</taxon>
        <taxon>Sordaria</taxon>
    </lineage>
</organism>
<comment type="similarity">
    <text evidence="5">Belongs to the SAT4 family.</text>
</comment>
<gene>
    <name evidence="9" type="ORF">SMACR_06305</name>
</gene>
<dbReference type="InterPro" id="IPR052337">
    <property type="entry name" value="SAT4-like"/>
</dbReference>
<proteinExistence type="inferred from homology"/>
<dbReference type="OMA" id="GHANHEV"/>
<evidence type="ECO:0000256" key="6">
    <source>
        <dbReference type="SAM" id="MobiDB-lite"/>
    </source>
</evidence>
<sequence length="331" mass="36314">MKALNTTATLCHDTPRNRSSGLVALTITFGITPPLFVIVRLAFRLLTHPSGRLGEQTRTGETVNMYAWTPAAITIALDFWIMAIPLWQLQKLNMDFKKKMAVGLMLCVGVFDIVISIIRLTFLLPSKLSANATQGFYPIILWSAVEYHVAVICACLPAMRQLLIRAFPRLDSAPGGSNDGCAGDGGGAGAKRNVPRSGTHRPRWPGQQGGGTGRRRGPWSRQIPTETESERDIVLGSVRRSTGGNAVEVMEVVDVEQQPADVRILNSTEKREGFGLSIVGRWKENGGHANHEVFPLNDNTIHEKEKSLLEITLSLSQNCSVSKAMMEERLD</sequence>
<feature type="transmembrane region" description="Helical" evidence="7">
    <location>
        <begin position="101"/>
        <end position="124"/>
    </location>
</feature>
<dbReference type="InterPro" id="IPR049326">
    <property type="entry name" value="Rhodopsin_dom_fungi"/>
</dbReference>
<evidence type="ECO:0000256" key="7">
    <source>
        <dbReference type="SAM" id="Phobius"/>
    </source>
</evidence>
<dbReference type="PANTHER" id="PTHR33048">
    <property type="entry name" value="PTH11-LIKE INTEGRAL MEMBRANE PROTEIN (AFU_ORTHOLOGUE AFUA_5G11245)"/>
    <property type="match status" value="1"/>
</dbReference>
<comment type="caution">
    <text evidence="9">The sequence shown here is derived from an EMBL/GenBank/DDBJ whole genome shotgun (WGS) entry which is preliminary data.</text>
</comment>
<feature type="transmembrane region" description="Helical" evidence="7">
    <location>
        <begin position="66"/>
        <end position="89"/>
    </location>
</feature>
<evidence type="ECO:0000313" key="9">
    <source>
        <dbReference type="EMBL" id="KAA8624067.1"/>
    </source>
</evidence>
<comment type="subcellular location">
    <subcellularLocation>
        <location evidence="1">Membrane</location>
        <topology evidence="1">Multi-pass membrane protein</topology>
    </subcellularLocation>
</comment>
<feature type="transmembrane region" description="Helical" evidence="7">
    <location>
        <begin position="21"/>
        <end position="46"/>
    </location>
</feature>
<feature type="domain" description="Rhodopsin" evidence="8">
    <location>
        <begin position="63"/>
        <end position="164"/>
    </location>
</feature>
<evidence type="ECO:0000256" key="4">
    <source>
        <dbReference type="ARBA" id="ARBA00023136"/>
    </source>
</evidence>
<dbReference type="GO" id="GO:0016020">
    <property type="term" value="C:membrane"/>
    <property type="evidence" value="ECO:0007669"/>
    <property type="project" value="UniProtKB-SubCell"/>
</dbReference>
<evidence type="ECO:0000256" key="2">
    <source>
        <dbReference type="ARBA" id="ARBA00022692"/>
    </source>
</evidence>
<evidence type="ECO:0000313" key="10">
    <source>
        <dbReference type="Proteomes" id="UP000433876"/>
    </source>
</evidence>
<evidence type="ECO:0000256" key="3">
    <source>
        <dbReference type="ARBA" id="ARBA00022989"/>
    </source>
</evidence>